<organism evidence="2 3">
    <name type="scientific">Larkinella punicea</name>
    <dbReference type="NCBI Taxonomy" id="2315727"/>
    <lineage>
        <taxon>Bacteria</taxon>
        <taxon>Pseudomonadati</taxon>
        <taxon>Bacteroidota</taxon>
        <taxon>Cytophagia</taxon>
        <taxon>Cytophagales</taxon>
        <taxon>Spirosomataceae</taxon>
        <taxon>Larkinella</taxon>
    </lineage>
</organism>
<evidence type="ECO:0000313" key="2">
    <source>
        <dbReference type="EMBL" id="RCR65697.1"/>
    </source>
</evidence>
<dbReference type="EMBL" id="QOWE01000037">
    <property type="protein sequence ID" value="RCR65697.1"/>
    <property type="molecule type" value="Genomic_DNA"/>
</dbReference>
<feature type="transmembrane region" description="Helical" evidence="1">
    <location>
        <begin position="130"/>
        <end position="147"/>
    </location>
</feature>
<reference evidence="2 3" key="1">
    <citation type="submission" date="2018-07" db="EMBL/GenBank/DDBJ databases">
        <title>Genome analysis of Larkinella rosea.</title>
        <authorList>
            <person name="Zhou Z."/>
            <person name="Wang G."/>
        </authorList>
    </citation>
    <scope>NUCLEOTIDE SEQUENCE [LARGE SCALE GENOMIC DNA]</scope>
    <source>
        <strain evidence="3">zzj9</strain>
    </source>
</reference>
<evidence type="ECO:0000313" key="3">
    <source>
        <dbReference type="Proteomes" id="UP000253383"/>
    </source>
</evidence>
<feature type="transmembrane region" description="Helical" evidence="1">
    <location>
        <begin position="78"/>
        <end position="100"/>
    </location>
</feature>
<dbReference type="RefSeq" id="WP_114409963.1">
    <property type="nucleotide sequence ID" value="NZ_QOWE01000037.1"/>
</dbReference>
<gene>
    <name evidence="2" type="ORF">DUE52_30660</name>
</gene>
<feature type="transmembrane region" description="Helical" evidence="1">
    <location>
        <begin position="324"/>
        <end position="347"/>
    </location>
</feature>
<feature type="transmembrane region" description="Helical" evidence="1">
    <location>
        <begin position="199"/>
        <end position="219"/>
    </location>
</feature>
<keyword evidence="1" id="KW-0812">Transmembrane</keyword>
<keyword evidence="3" id="KW-1185">Reference proteome</keyword>
<accession>A0A368JDH0</accession>
<feature type="transmembrane region" description="Helical" evidence="1">
    <location>
        <begin position="382"/>
        <end position="400"/>
    </location>
</feature>
<dbReference type="Proteomes" id="UP000253383">
    <property type="component" value="Unassembled WGS sequence"/>
</dbReference>
<evidence type="ECO:0008006" key="4">
    <source>
        <dbReference type="Google" id="ProtNLM"/>
    </source>
</evidence>
<feature type="transmembrane region" description="Helical" evidence="1">
    <location>
        <begin position="359"/>
        <end position="376"/>
    </location>
</feature>
<keyword evidence="1" id="KW-1133">Transmembrane helix</keyword>
<protein>
    <recommendedName>
        <fullName evidence="4">Glycosyltransferase RgtA/B/C/D-like domain-containing protein</fullName>
    </recommendedName>
</protein>
<proteinExistence type="predicted"/>
<name>A0A368JDH0_9BACT</name>
<dbReference type="AlphaFoldDB" id="A0A368JDH0"/>
<feature type="transmembrane region" description="Helical" evidence="1">
    <location>
        <begin position="106"/>
        <end position="123"/>
    </location>
</feature>
<evidence type="ECO:0000256" key="1">
    <source>
        <dbReference type="SAM" id="Phobius"/>
    </source>
</evidence>
<comment type="caution">
    <text evidence="2">The sequence shown here is derived from an EMBL/GenBank/DDBJ whole genome shotgun (WGS) entry which is preliminary data.</text>
</comment>
<sequence length="558" mass="64017">MKNRFLWPLTGIFLMIGSGLALTYDLPLRYDVTFGDEMTYLASSLTYTFPPAPYLAQWGSFYAAWLKALQAFTNDTLVLFYLNWRLLILMTGSLLFLYLYLRKSGFIVSLFCALCFQFSALNVQLDPRISAFTLCLIMGGLCVVQAWEWSTRNVLLITALTALVCSYVRPEFYISMMTAVVVAIETYFPRKYRSRELTLNSFSGLLSFAVLVIAMRLLFGNPLGQSQEGTNRSFDAFVQHFSINYNTWNNRPIDIPIPDQFKLVANVFGRDVKSMSAAFFVHPDLVLRHLWTNVVNTATAEFRILNGLFFKTPLMNLNSPYRKWWLLGLLVIVVFGLLDLSGTFRRLATKSIRLNSKELALFILLFPSIASVVLVFPRNHYLYFHAFGLIIIVAFLFGYLKLRIVQSSVWMGSLASLMMIWVIYQTVRQQEELRPTPVADNIRFIQALSMNGPVSTLERDWYRVFLYSQEQKPRWVPVESYQPNTDFGQFLNEKNVNFILMTKDMQAYFDGDRGFAAFMSGEDANQFVRLEAPEPGSYLLVRPELLSKPPTVSALLEN</sequence>
<feature type="transmembrane region" description="Helical" evidence="1">
    <location>
        <begin position="407"/>
        <end position="424"/>
    </location>
</feature>
<keyword evidence="1" id="KW-0472">Membrane</keyword>
<feature type="transmembrane region" description="Helical" evidence="1">
    <location>
        <begin position="45"/>
        <end position="66"/>
    </location>
</feature>
<dbReference type="OrthoDB" id="907178at2"/>